<name>A0A8H5Y6J5_9HYPO</name>
<sequence length="434" mass="49489">MNNLLIIVDGADTPDNTMLRAQMRRLPDVVTLLTKEDNTTETQEGNRKHALITEHDCDPRKLASYNGEVHWCLWAPWPVAEYQLTKLSSHSDSNIYTVQVGCRTYAAKHSDNPEAIKREVQNHILVAKKMRLSWGKATQGFDEVYKDDPSQRSTGSRRGNKNILNRRSTRLGGPPLPYVPDFVCEIIQNDHEGKDIATAGYVTDFIPPLHPSTARALVNTFVDSSIQESVKNDPNLSNVRLQVQLGMVAPPDDPLSTRLLSRPVYLDQLRREAEQPLKLWCQQMGIALAILHWECRLDAAGVKFYLASETRGRTRLWMTNFGDCKPLQPGQDETKSMAEAVYDNPVWPRSPWKGDKADGKEYRLKKRAYKSFVRAYIIASLKILSQDSPEYIMCYPAYFLRELTFMNSGSCPILDEILDRLKNLKMKFWGREAT</sequence>
<dbReference type="EMBL" id="JAAQPF010000341">
    <property type="protein sequence ID" value="KAF5705737.1"/>
    <property type="molecule type" value="Genomic_DNA"/>
</dbReference>
<gene>
    <name evidence="2" type="ORF">FGLOB1_7795</name>
</gene>
<dbReference type="AlphaFoldDB" id="A0A8H5Y6J5"/>
<keyword evidence="3" id="KW-1185">Reference proteome</keyword>
<evidence type="ECO:0000313" key="2">
    <source>
        <dbReference type="EMBL" id="KAF5705737.1"/>
    </source>
</evidence>
<feature type="compositionally biased region" description="Polar residues" evidence="1">
    <location>
        <begin position="151"/>
        <end position="166"/>
    </location>
</feature>
<protein>
    <recommendedName>
        <fullName evidence="4">DUF3669 domain-containing protein</fullName>
    </recommendedName>
</protein>
<feature type="region of interest" description="Disordered" evidence="1">
    <location>
        <begin position="143"/>
        <end position="172"/>
    </location>
</feature>
<evidence type="ECO:0000313" key="3">
    <source>
        <dbReference type="Proteomes" id="UP000532311"/>
    </source>
</evidence>
<proteinExistence type="predicted"/>
<evidence type="ECO:0008006" key="4">
    <source>
        <dbReference type="Google" id="ProtNLM"/>
    </source>
</evidence>
<dbReference type="Proteomes" id="UP000532311">
    <property type="component" value="Unassembled WGS sequence"/>
</dbReference>
<reference evidence="2 3" key="1">
    <citation type="submission" date="2020-05" db="EMBL/GenBank/DDBJ databases">
        <title>Identification and distribution of gene clusters putatively required for synthesis of sphingolipid metabolism inhibitors in phylogenetically diverse species of the filamentous fungus Fusarium.</title>
        <authorList>
            <person name="Kim H.-S."/>
            <person name="Busman M."/>
            <person name="Brown D.W."/>
            <person name="Divon H."/>
            <person name="Uhlig S."/>
            <person name="Proctor R.H."/>
        </authorList>
    </citation>
    <scope>NUCLEOTIDE SEQUENCE [LARGE SCALE GENOMIC DNA]</scope>
    <source>
        <strain evidence="2 3">NRRL 26131</strain>
    </source>
</reference>
<comment type="caution">
    <text evidence="2">The sequence shown here is derived from an EMBL/GenBank/DDBJ whole genome shotgun (WGS) entry which is preliminary data.</text>
</comment>
<organism evidence="2 3">
    <name type="scientific">Fusarium globosum</name>
    <dbReference type="NCBI Taxonomy" id="78864"/>
    <lineage>
        <taxon>Eukaryota</taxon>
        <taxon>Fungi</taxon>
        <taxon>Dikarya</taxon>
        <taxon>Ascomycota</taxon>
        <taxon>Pezizomycotina</taxon>
        <taxon>Sordariomycetes</taxon>
        <taxon>Hypocreomycetidae</taxon>
        <taxon>Hypocreales</taxon>
        <taxon>Nectriaceae</taxon>
        <taxon>Fusarium</taxon>
        <taxon>Fusarium fujikuroi species complex</taxon>
    </lineage>
</organism>
<accession>A0A8H5Y6J5</accession>
<evidence type="ECO:0000256" key="1">
    <source>
        <dbReference type="SAM" id="MobiDB-lite"/>
    </source>
</evidence>